<dbReference type="AlphaFoldDB" id="A0AAU3GK32"/>
<proteinExistence type="predicted"/>
<organism evidence="2">
    <name type="scientific">Streptomyces sp. NBC_01401</name>
    <dbReference type="NCBI Taxonomy" id="2903854"/>
    <lineage>
        <taxon>Bacteria</taxon>
        <taxon>Bacillati</taxon>
        <taxon>Actinomycetota</taxon>
        <taxon>Actinomycetes</taxon>
        <taxon>Kitasatosporales</taxon>
        <taxon>Streptomycetaceae</taxon>
        <taxon>Streptomyces</taxon>
    </lineage>
</organism>
<accession>A0AAU3GK32</accession>
<feature type="coiled-coil region" evidence="1">
    <location>
        <begin position="170"/>
        <end position="197"/>
    </location>
</feature>
<protein>
    <recommendedName>
        <fullName evidence="4">Sigma-70 family RNA polymerase sigma factor</fullName>
    </recommendedName>
</protein>
<evidence type="ECO:0000256" key="1">
    <source>
        <dbReference type="SAM" id="Coils"/>
    </source>
</evidence>
<dbReference type="EMBL" id="CP109535">
    <property type="protein sequence ID" value="WTY93398.1"/>
    <property type="molecule type" value="Genomic_DNA"/>
</dbReference>
<reference evidence="2" key="1">
    <citation type="submission" date="2022-10" db="EMBL/GenBank/DDBJ databases">
        <title>The complete genomes of actinobacterial strains from the NBC collection.</title>
        <authorList>
            <person name="Joergensen T.S."/>
            <person name="Alvarez Arevalo M."/>
            <person name="Sterndorff E.B."/>
            <person name="Faurdal D."/>
            <person name="Vuksanovic O."/>
            <person name="Mourched A.-S."/>
            <person name="Charusanti P."/>
            <person name="Shaw S."/>
            <person name="Blin K."/>
            <person name="Weber T."/>
        </authorList>
    </citation>
    <scope>NUCLEOTIDE SEQUENCE</scope>
    <source>
        <strain evidence="2">NBC_01401</strain>
    </source>
</reference>
<sequence length="211" mass="24219">MYGWRVLRAWMRDGTIIARCRESRIYFPAPYTEVEEMMRRDDVRQEIAIDCLGRAVPHFLAHSLEEWKPDGGRSLNTFFLHLALAFYRDAYRKWAGGHRRRMREILGPDAISVYDSEVEEWIRVPVPSPEERTVLQETLDIILTKSSMEERAVCEAMLASGGKGSQEEIAQQLGTTRKAVERRINRVRRRAEQLAVAGVIVTPSVSSAVSR</sequence>
<evidence type="ECO:0008006" key="4">
    <source>
        <dbReference type="Google" id="ProtNLM"/>
    </source>
</evidence>
<name>A0AAU3GK32_9ACTN</name>
<dbReference type="EMBL" id="CP109535">
    <property type="protein sequence ID" value="WTY99977.1"/>
    <property type="molecule type" value="Genomic_DNA"/>
</dbReference>
<keyword evidence="1" id="KW-0175">Coiled coil</keyword>
<evidence type="ECO:0000313" key="2">
    <source>
        <dbReference type="EMBL" id="WTY93398.1"/>
    </source>
</evidence>
<gene>
    <name evidence="2" type="ORF">OG626_00140</name>
    <name evidence="3" type="ORF">OG626_36265</name>
</gene>
<evidence type="ECO:0000313" key="3">
    <source>
        <dbReference type="EMBL" id="WTY99977.1"/>
    </source>
</evidence>